<comment type="caution">
    <text evidence="2">The sequence shown here is derived from an EMBL/GenBank/DDBJ whole genome shotgun (WGS) entry which is preliminary data.</text>
</comment>
<keyword evidence="3" id="KW-1185">Reference proteome</keyword>
<accession>A0ABU9LVV0</accession>
<dbReference type="EMBL" id="JBCEVZ010000022">
    <property type="protein sequence ID" value="MEL5994726.1"/>
    <property type="molecule type" value="Genomic_DNA"/>
</dbReference>
<reference evidence="2 3" key="1">
    <citation type="journal article" date="2018" name="Arch. Microbiol.">
        <title>Hymenobacter segetis sp. nov., isolated from soil.</title>
        <authorList>
            <person name="Ten L.N."/>
            <person name="Lim S.J."/>
            <person name="Kim B.O."/>
            <person name="Kang I.K."/>
            <person name="Jung H.Y."/>
        </authorList>
    </citation>
    <scope>NUCLEOTIDE SEQUENCE [LARGE SCALE GENOMIC DNA]</scope>
    <source>
        <strain evidence="2 3">S7-3-11</strain>
    </source>
</reference>
<dbReference type="Proteomes" id="UP001479606">
    <property type="component" value="Unassembled WGS sequence"/>
</dbReference>
<protein>
    <submittedName>
        <fullName evidence="2">Uncharacterized protein</fullName>
    </submittedName>
</protein>
<sequence>MQDPKTDTWHDVRRDNSTDPPELPDRDQVLLTTAETDEALYTMQQRVCSASSVSAQRAAAERATRELPKMPWDAGALARWAWAKGQQLTAHLMPPL</sequence>
<gene>
    <name evidence="2" type="ORF">AAFH49_10950</name>
</gene>
<proteinExistence type="predicted"/>
<evidence type="ECO:0000313" key="2">
    <source>
        <dbReference type="EMBL" id="MEL5994726.1"/>
    </source>
</evidence>
<evidence type="ECO:0000256" key="1">
    <source>
        <dbReference type="SAM" id="MobiDB-lite"/>
    </source>
</evidence>
<organism evidence="2 3">
    <name type="scientific">Hymenobacter segetis</name>
    <dbReference type="NCBI Taxonomy" id="2025509"/>
    <lineage>
        <taxon>Bacteria</taxon>
        <taxon>Pseudomonadati</taxon>
        <taxon>Bacteroidota</taxon>
        <taxon>Cytophagia</taxon>
        <taxon>Cytophagales</taxon>
        <taxon>Hymenobacteraceae</taxon>
        <taxon>Hymenobacter</taxon>
    </lineage>
</organism>
<dbReference type="RefSeq" id="WP_342298057.1">
    <property type="nucleotide sequence ID" value="NZ_JBCEVZ010000022.1"/>
</dbReference>
<evidence type="ECO:0000313" key="3">
    <source>
        <dbReference type="Proteomes" id="UP001479606"/>
    </source>
</evidence>
<name>A0ABU9LVV0_9BACT</name>
<feature type="region of interest" description="Disordered" evidence="1">
    <location>
        <begin position="1"/>
        <end position="26"/>
    </location>
</feature>